<feature type="compositionally biased region" description="Polar residues" evidence="1">
    <location>
        <begin position="13"/>
        <end position="26"/>
    </location>
</feature>
<sequence length="479" mass="52695">MAAFAGYDFEASDCNNNDTTSLSTDWNPSSFAIDPIGLESVNVAASKSLSTSRNRSTPPYVHSNHGVSRQIRAGIPPVATNEVHQPPCLQHNISHSQQLDLPSLRITKADVREQLRELGYGDADLPDPVIEEFMNDLKELYHREVKDGILANIEFDLTSSTSYMSDANKRVTPHAGSATSSRIESNQQPQYHSFEPRNDRQNSSDNGTNNPQHFQSMDPPTDSCIKNGVGVNKSHQEQRPEDFLKIEKELLDHASYVQNTAPSRSVSAGVPSAAHAPAAVEPSFTSTVFPSLAVVHSMTPPQPLVAAQPSSAPPSSTHLPPQPHPMEPVSLEHDENTEDANNGIDSIMRKLELMDLANVKKRVDEQKRSRLLQPDGGGLHEVSYTGHDWRRDLEQSLITLGEESILTPDVLPTRQLSAFSRYTARPSVPAKVKKHDPVALYHKHKSHWDSDPFLARLSGVTGPRPTSARMSFRSSGASR</sequence>
<protein>
    <submittedName>
        <fullName evidence="3">Uncharacterized protein</fullName>
    </submittedName>
</protein>
<feature type="compositionally biased region" description="Polar residues" evidence="1">
    <location>
        <begin position="203"/>
        <end position="215"/>
    </location>
</feature>
<feature type="compositionally biased region" description="Polar residues" evidence="1">
    <location>
        <begin position="468"/>
        <end position="479"/>
    </location>
</feature>
<dbReference type="Proteomes" id="UP000320475">
    <property type="component" value="Unassembled WGS sequence"/>
</dbReference>
<dbReference type="AlphaFoldDB" id="A0A507DAR4"/>
<feature type="region of interest" description="Disordered" evidence="1">
    <location>
        <begin position="303"/>
        <end position="334"/>
    </location>
</feature>
<feature type="compositionally biased region" description="Polar residues" evidence="1">
    <location>
        <begin position="177"/>
        <end position="191"/>
    </location>
</feature>
<evidence type="ECO:0000313" key="5">
    <source>
        <dbReference type="Proteomes" id="UP000320475"/>
    </source>
</evidence>
<reference evidence="4 5" key="1">
    <citation type="journal article" date="2019" name="Sci. Rep.">
        <title>Comparative genomics of chytrid fungi reveal insights into the obligate biotrophic and pathogenic lifestyle of Synchytrium endobioticum.</title>
        <authorList>
            <person name="van de Vossenberg B.T.L.H."/>
            <person name="Warris S."/>
            <person name="Nguyen H.D.T."/>
            <person name="van Gent-Pelzer M.P.E."/>
            <person name="Joly D.L."/>
            <person name="van de Geest H.C."/>
            <person name="Bonants P.J.M."/>
            <person name="Smith D.S."/>
            <person name="Levesque C.A."/>
            <person name="van der Lee T.A.J."/>
        </authorList>
    </citation>
    <scope>NUCLEOTIDE SEQUENCE [LARGE SCALE GENOMIC DNA]</scope>
    <source>
        <strain evidence="2 5">LEV6574</strain>
        <strain evidence="3 4">MB42</strain>
    </source>
</reference>
<dbReference type="OrthoDB" id="6343432at2759"/>
<name>A0A507DAR4_9FUNG</name>
<dbReference type="EMBL" id="QEAM01000325">
    <property type="protein sequence ID" value="TPX41374.1"/>
    <property type="molecule type" value="Genomic_DNA"/>
</dbReference>
<evidence type="ECO:0000313" key="3">
    <source>
        <dbReference type="EMBL" id="TPX48663.1"/>
    </source>
</evidence>
<evidence type="ECO:0000313" key="4">
    <source>
        <dbReference type="Proteomes" id="UP000317494"/>
    </source>
</evidence>
<feature type="region of interest" description="Disordered" evidence="1">
    <location>
        <begin position="459"/>
        <end position="479"/>
    </location>
</feature>
<proteinExistence type="predicted"/>
<dbReference type="EMBL" id="QEAN01000096">
    <property type="protein sequence ID" value="TPX48663.1"/>
    <property type="molecule type" value="Genomic_DNA"/>
</dbReference>
<feature type="region of interest" description="Disordered" evidence="1">
    <location>
        <begin position="1"/>
        <end position="26"/>
    </location>
</feature>
<evidence type="ECO:0000256" key="1">
    <source>
        <dbReference type="SAM" id="MobiDB-lite"/>
    </source>
</evidence>
<gene>
    <name evidence="2" type="ORF">SeLEV6574_g06125</name>
    <name evidence="3" type="ORF">SeMB42_g02902</name>
</gene>
<organism evidence="3 4">
    <name type="scientific">Synchytrium endobioticum</name>
    <dbReference type="NCBI Taxonomy" id="286115"/>
    <lineage>
        <taxon>Eukaryota</taxon>
        <taxon>Fungi</taxon>
        <taxon>Fungi incertae sedis</taxon>
        <taxon>Chytridiomycota</taxon>
        <taxon>Chytridiomycota incertae sedis</taxon>
        <taxon>Chytridiomycetes</taxon>
        <taxon>Synchytriales</taxon>
        <taxon>Synchytriaceae</taxon>
        <taxon>Synchytrium</taxon>
    </lineage>
</organism>
<keyword evidence="4" id="KW-1185">Reference proteome</keyword>
<dbReference type="VEuPathDB" id="FungiDB:SeMB42_g02902"/>
<dbReference type="Proteomes" id="UP000317494">
    <property type="component" value="Unassembled WGS sequence"/>
</dbReference>
<accession>A0A507DAR4</accession>
<comment type="caution">
    <text evidence="3">The sequence shown here is derived from an EMBL/GenBank/DDBJ whole genome shotgun (WGS) entry which is preliminary data.</text>
</comment>
<evidence type="ECO:0000313" key="2">
    <source>
        <dbReference type="EMBL" id="TPX41374.1"/>
    </source>
</evidence>
<feature type="compositionally biased region" description="Low complexity" evidence="1">
    <location>
        <begin position="304"/>
        <end position="316"/>
    </location>
</feature>
<feature type="region of interest" description="Disordered" evidence="1">
    <location>
        <begin position="167"/>
        <end position="238"/>
    </location>
</feature>